<dbReference type="Pfam" id="PF00881">
    <property type="entry name" value="Nitroreductase"/>
    <property type="match status" value="1"/>
</dbReference>
<dbReference type="CDD" id="cd02142">
    <property type="entry name" value="McbC_SagB-like_oxidoreductase"/>
    <property type="match status" value="1"/>
</dbReference>
<dbReference type="PANTHER" id="PTHR43745:SF2">
    <property type="entry name" value="NITROREDUCTASE MJ1384-RELATED"/>
    <property type="match status" value="1"/>
</dbReference>
<dbReference type="PANTHER" id="PTHR43745">
    <property type="entry name" value="NITROREDUCTASE MJ1384-RELATED"/>
    <property type="match status" value="1"/>
</dbReference>
<accession>A0A1K0IH59</accession>
<evidence type="ECO:0000313" key="2">
    <source>
        <dbReference type="EMBL" id="SCU76556.1"/>
    </source>
</evidence>
<name>A0A1K0IH59_CUPNE</name>
<dbReference type="GO" id="GO:0016491">
    <property type="term" value="F:oxidoreductase activity"/>
    <property type="evidence" value="ECO:0007669"/>
    <property type="project" value="InterPro"/>
</dbReference>
<dbReference type="InterPro" id="IPR000415">
    <property type="entry name" value="Nitroreductase-like"/>
</dbReference>
<dbReference type="RefSeq" id="WP_340526111.1">
    <property type="nucleotide sequence ID" value="NZ_FMSH01000247.1"/>
</dbReference>
<sequence>MTPSVFLRVIDGKLVLWNYVRHEQFEIDLQHLTRLLQLSKGDPVRDDAIDLALQAAGCMQWTDPESWGWDCLSRMFHVGTQIGLRCGEPLPEEDAYRGYVEYCASIVNRIPELKVERGGPVIALPRTDLSCIGEATLQSALRNRKTCRDFDGSALHEAEVATALWATFGTVHGDTRGDLEELGLMPVGYRRTSPSGGSLHPSEAYLVAMNVDGIHPGIYHYRSHKHELSLIQDGFDRSLLGRLLCAQTFASDLSFGIFVTSRFDKMWWKYPHSRAYRVALLDIGCLAQTFQLVCTAREIQSWLTGYFIDHEVNKLLGLDPNRESAMFFLGAGNGSGPVAREALQAVRCLSAKEHQCGC</sequence>
<dbReference type="EMBL" id="FMSH01000247">
    <property type="protein sequence ID" value="SCU76556.1"/>
    <property type="molecule type" value="Genomic_DNA"/>
</dbReference>
<gene>
    <name evidence="2" type="ORF">CNECB9_3200002</name>
</gene>
<dbReference type="InterPro" id="IPR020051">
    <property type="entry name" value="SagB-type_dehydrogenase"/>
</dbReference>
<dbReference type="Gene3D" id="3.40.109.10">
    <property type="entry name" value="NADH Oxidase"/>
    <property type="match status" value="1"/>
</dbReference>
<dbReference type="InterPro" id="IPR052544">
    <property type="entry name" value="Bacteriocin_Proc_Enz"/>
</dbReference>
<organism evidence="2">
    <name type="scientific">Cupriavidus necator</name>
    <name type="common">Alcaligenes eutrophus</name>
    <name type="synonym">Ralstonia eutropha</name>
    <dbReference type="NCBI Taxonomy" id="106590"/>
    <lineage>
        <taxon>Bacteria</taxon>
        <taxon>Pseudomonadati</taxon>
        <taxon>Pseudomonadota</taxon>
        <taxon>Betaproteobacteria</taxon>
        <taxon>Burkholderiales</taxon>
        <taxon>Burkholderiaceae</taxon>
        <taxon>Cupriavidus</taxon>
    </lineage>
</organism>
<feature type="domain" description="Nitroreductase" evidence="1">
    <location>
        <begin position="141"/>
        <end position="329"/>
    </location>
</feature>
<dbReference type="NCBIfam" id="TIGR03605">
    <property type="entry name" value="antibiot_sagB"/>
    <property type="match status" value="1"/>
</dbReference>
<dbReference type="InterPro" id="IPR029479">
    <property type="entry name" value="Nitroreductase"/>
</dbReference>
<dbReference type="SUPFAM" id="SSF55469">
    <property type="entry name" value="FMN-dependent nitroreductase-like"/>
    <property type="match status" value="1"/>
</dbReference>
<evidence type="ECO:0000259" key="1">
    <source>
        <dbReference type="Pfam" id="PF00881"/>
    </source>
</evidence>
<proteinExistence type="predicted"/>
<dbReference type="AlphaFoldDB" id="A0A1K0IH59"/>
<reference evidence="2" key="1">
    <citation type="submission" date="2016-09" db="EMBL/GenBank/DDBJ databases">
        <authorList>
            <person name="Capua I."/>
            <person name="De Benedictis P."/>
            <person name="Joannis T."/>
            <person name="Lombin L.H."/>
            <person name="Cattoli G."/>
        </authorList>
    </citation>
    <scope>NUCLEOTIDE SEQUENCE</scope>
    <source>
        <strain evidence="2">B9</strain>
    </source>
</reference>
<protein>
    <recommendedName>
        <fullName evidence="1">Nitroreductase domain-containing protein</fullName>
    </recommendedName>
</protein>